<dbReference type="RefSeq" id="WP_270517057.1">
    <property type="nucleotide sequence ID" value="NZ_CP118627.1"/>
</dbReference>
<gene>
    <name evidence="1" type="ORF">PWF74_05155</name>
</gene>
<name>A0AAX3NF35_9LACT</name>
<sequence length="75" mass="8686">MIYECKGKLVFPIIKIKPVSFKQLQQKYPVFELCIQKTYDVSRLKVTTKKIKDGTFEILDGYEELTGGLIIEKEA</sequence>
<protein>
    <submittedName>
        <fullName evidence="1">Uncharacterized protein</fullName>
    </submittedName>
</protein>
<proteinExistence type="predicted"/>
<organism evidence="1 2">
    <name type="scientific">Lactococcus garvieae</name>
    <dbReference type="NCBI Taxonomy" id="1363"/>
    <lineage>
        <taxon>Bacteria</taxon>
        <taxon>Bacillati</taxon>
        <taxon>Bacillota</taxon>
        <taxon>Bacilli</taxon>
        <taxon>Lactobacillales</taxon>
        <taxon>Streptococcaceae</taxon>
        <taxon>Lactococcus</taxon>
    </lineage>
</organism>
<dbReference type="Proteomes" id="UP001217324">
    <property type="component" value="Chromosome"/>
</dbReference>
<reference evidence="1" key="1">
    <citation type="submission" date="2023-02" db="EMBL/GenBank/DDBJ databases">
        <title>Comparative genomics and fermentation flavor characterization of five lactic acid bacteria reveal flavor biosynthesis metabolic pathways in fermented muskmelon puree.</title>
        <authorList>
            <person name="Yuan L."/>
            <person name="Li M."/>
            <person name="Xu X."/>
            <person name="Lao F."/>
            <person name="Wu J."/>
        </authorList>
    </citation>
    <scope>NUCLEOTIDE SEQUENCE</scope>
    <source>
        <strain evidence="1">Pa-2</strain>
    </source>
</reference>
<dbReference type="AlphaFoldDB" id="A0AAX3NF35"/>
<evidence type="ECO:0000313" key="1">
    <source>
        <dbReference type="EMBL" id="WEA14898.1"/>
    </source>
</evidence>
<accession>A0AAX3NF35</accession>
<dbReference type="EMBL" id="CP118627">
    <property type="protein sequence ID" value="WEA14898.1"/>
    <property type="molecule type" value="Genomic_DNA"/>
</dbReference>
<evidence type="ECO:0000313" key="2">
    <source>
        <dbReference type="Proteomes" id="UP001217324"/>
    </source>
</evidence>